<keyword evidence="1" id="KW-1133">Transmembrane helix</keyword>
<organism evidence="2 3">
    <name type="scientific">Panacibacter microcysteis</name>
    <dbReference type="NCBI Taxonomy" id="2793269"/>
    <lineage>
        <taxon>Bacteria</taxon>
        <taxon>Pseudomonadati</taxon>
        <taxon>Bacteroidota</taxon>
        <taxon>Chitinophagia</taxon>
        <taxon>Chitinophagales</taxon>
        <taxon>Chitinophagaceae</taxon>
        <taxon>Panacibacter</taxon>
    </lineage>
</organism>
<dbReference type="Pfam" id="PF07099">
    <property type="entry name" value="DUF1361"/>
    <property type="match status" value="1"/>
</dbReference>
<evidence type="ECO:0000313" key="2">
    <source>
        <dbReference type="EMBL" id="MBG9375504.1"/>
    </source>
</evidence>
<feature type="transmembrane region" description="Helical" evidence="1">
    <location>
        <begin position="67"/>
        <end position="87"/>
    </location>
</feature>
<gene>
    <name evidence="2" type="ORF">I5907_04620</name>
</gene>
<dbReference type="Proteomes" id="UP000628448">
    <property type="component" value="Unassembled WGS sequence"/>
</dbReference>
<sequence length="221" mass="26037">MIRRLINKFSGFEQMIFVSMCFTVSMVGLRYAYTGERLYFFYPWNLFLATVPLLFSRRLTKFKRFNFKACMMLGCWLLFLPNAPYIITDIFHFEERPLIPFWFDLLIVISGAWNGIALCITSLLQVERFLVKHIRPMFHLPLTILLITLCSYGIYLGRYKRYNSWNIITNPGDIAHTMLSHVAEPVEHIQAWMFTVSFAMLLALMYFTVKKIPGLVRVEKS</sequence>
<comment type="caution">
    <text evidence="2">The sequence shown here is derived from an EMBL/GenBank/DDBJ whole genome shotgun (WGS) entry which is preliminary data.</text>
</comment>
<feature type="transmembrane region" description="Helical" evidence="1">
    <location>
        <begin position="189"/>
        <end position="209"/>
    </location>
</feature>
<evidence type="ECO:0000313" key="3">
    <source>
        <dbReference type="Proteomes" id="UP000628448"/>
    </source>
</evidence>
<keyword evidence="1" id="KW-0472">Membrane</keyword>
<evidence type="ECO:0000256" key="1">
    <source>
        <dbReference type="SAM" id="Phobius"/>
    </source>
</evidence>
<protein>
    <submittedName>
        <fullName evidence="2">DUF1361 domain-containing protein</fullName>
    </submittedName>
</protein>
<feature type="transmembrane region" description="Helical" evidence="1">
    <location>
        <begin position="39"/>
        <end position="55"/>
    </location>
</feature>
<feature type="transmembrane region" description="Helical" evidence="1">
    <location>
        <begin position="12"/>
        <end position="33"/>
    </location>
</feature>
<dbReference type="EMBL" id="JADWYR010000001">
    <property type="protein sequence ID" value="MBG9375504.1"/>
    <property type="molecule type" value="Genomic_DNA"/>
</dbReference>
<keyword evidence="3" id="KW-1185">Reference proteome</keyword>
<accession>A0A931E745</accession>
<name>A0A931E745_9BACT</name>
<proteinExistence type="predicted"/>
<keyword evidence="1" id="KW-0812">Transmembrane</keyword>
<dbReference type="InterPro" id="IPR009793">
    <property type="entry name" value="DUF1361"/>
</dbReference>
<reference evidence="2" key="1">
    <citation type="submission" date="2020-11" db="EMBL/GenBank/DDBJ databases">
        <title>Bacterial whole genome sequence for Panacibacter sp. DH6.</title>
        <authorList>
            <person name="Le V."/>
            <person name="Ko S."/>
            <person name="Ahn C.-Y."/>
            <person name="Oh H.-M."/>
        </authorList>
    </citation>
    <scope>NUCLEOTIDE SEQUENCE</scope>
    <source>
        <strain evidence="2">DH6</strain>
    </source>
</reference>
<feature type="transmembrane region" description="Helical" evidence="1">
    <location>
        <begin position="99"/>
        <end position="124"/>
    </location>
</feature>
<feature type="transmembrane region" description="Helical" evidence="1">
    <location>
        <begin position="136"/>
        <end position="155"/>
    </location>
</feature>
<dbReference type="AlphaFoldDB" id="A0A931E745"/>
<dbReference type="RefSeq" id="WP_196989554.1">
    <property type="nucleotide sequence ID" value="NZ_JADWYR010000001.1"/>
</dbReference>